<dbReference type="PANTHER" id="PTHR37937">
    <property type="entry name" value="CONJUGATIVE TRANSFER: DNA TRANSPORT"/>
    <property type="match status" value="1"/>
</dbReference>
<dbReference type="InterPro" id="IPR051539">
    <property type="entry name" value="T4SS-coupling_protein"/>
</dbReference>
<keyword evidence="6 8" id="KW-0472">Membrane</keyword>
<evidence type="ECO:0000313" key="10">
    <source>
        <dbReference type="Proteomes" id="UP000824087"/>
    </source>
</evidence>
<feature type="compositionally biased region" description="Low complexity" evidence="7">
    <location>
        <begin position="588"/>
        <end position="606"/>
    </location>
</feature>
<keyword evidence="5 8" id="KW-1133">Transmembrane helix</keyword>
<proteinExistence type="inferred from homology"/>
<dbReference type="InterPro" id="IPR027417">
    <property type="entry name" value="P-loop_NTPase"/>
</dbReference>
<dbReference type="EMBL" id="DVML01000007">
    <property type="protein sequence ID" value="HIU22075.1"/>
    <property type="molecule type" value="Genomic_DNA"/>
</dbReference>
<evidence type="ECO:0000256" key="2">
    <source>
        <dbReference type="ARBA" id="ARBA00008806"/>
    </source>
</evidence>
<evidence type="ECO:0000256" key="6">
    <source>
        <dbReference type="ARBA" id="ARBA00023136"/>
    </source>
</evidence>
<feature type="region of interest" description="Disordered" evidence="7">
    <location>
        <begin position="579"/>
        <end position="621"/>
    </location>
</feature>
<dbReference type="SUPFAM" id="SSF52540">
    <property type="entry name" value="P-loop containing nucleoside triphosphate hydrolases"/>
    <property type="match status" value="1"/>
</dbReference>
<feature type="compositionally biased region" description="Pro residues" evidence="7">
    <location>
        <begin position="607"/>
        <end position="617"/>
    </location>
</feature>
<comment type="subcellular location">
    <subcellularLocation>
        <location evidence="1">Cell membrane</location>
        <topology evidence="1">Multi-pass membrane protein</topology>
    </subcellularLocation>
</comment>
<keyword evidence="4 8" id="KW-0812">Transmembrane</keyword>
<dbReference type="Pfam" id="PF02534">
    <property type="entry name" value="T4SS-DNA_transf"/>
    <property type="match status" value="1"/>
</dbReference>
<dbReference type="AlphaFoldDB" id="A0A9D1HVG5"/>
<gene>
    <name evidence="9" type="ORF">IAD49_00620</name>
</gene>
<feature type="compositionally biased region" description="Basic and acidic residues" evidence="7">
    <location>
        <begin position="637"/>
        <end position="676"/>
    </location>
</feature>
<reference evidence="9" key="1">
    <citation type="submission" date="2020-10" db="EMBL/GenBank/DDBJ databases">
        <authorList>
            <person name="Gilroy R."/>
        </authorList>
    </citation>
    <scope>NUCLEOTIDE SEQUENCE</scope>
    <source>
        <strain evidence="9">CHK197-8231</strain>
    </source>
</reference>
<organism evidence="9 10">
    <name type="scientific">Candidatus Fimihabitans intestinipullorum</name>
    <dbReference type="NCBI Taxonomy" id="2840820"/>
    <lineage>
        <taxon>Bacteria</taxon>
        <taxon>Bacillati</taxon>
        <taxon>Mycoplasmatota</taxon>
        <taxon>Mycoplasmatota incertae sedis</taxon>
        <taxon>Candidatus Fimihabitans</taxon>
    </lineage>
</organism>
<feature type="transmembrane region" description="Helical" evidence="8">
    <location>
        <begin position="54"/>
        <end position="78"/>
    </location>
</feature>
<dbReference type="NCBIfam" id="NF045973">
    <property type="entry name" value="conju_CD1115"/>
    <property type="match status" value="1"/>
</dbReference>
<dbReference type="CDD" id="cd01127">
    <property type="entry name" value="TrwB_TraG_TraD_VirD4"/>
    <property type="match status" value="1"/>
</dbReference>
<evidence type="ECO:0000313" key="9">
    <source>
        <dbReference type="EMBL" id="HIU22075.1"/>
    </source>
</evidence>
<dbReference type="InterPro" id="IPR003688">
    <property type="entry name" value="TraG/VirD4"/>
</dbReference>
<dbReference type="Gene3D" id="3.40.50.300">
    <property type="entry name" value="P-loop containing nucleotide triphosphate hydrolases"/>
    <property type="match status" value="2"/>
</dbReference>
<reference evidence="9" key="2">
    <citation type="journal article" date="2021" name="PeerJ">
        <title>Extensive microbial diversity within the chicken gut microbiome revealed by metagenomics and culture.</title>
        <authorList>
            <person name="Gilroy R."/>
            <person name="Ravi A."/>
            <person name="Getino M."/>
            <person name="Pursley I."/>
            <person name="Horton D.L."/>
            <person name="Alikhan N.F."/>
            <person name="Baker D."/>
            <person name="Gharbi K."/>
            <person name="Hall N."/>
            <person name="Watson M."/>
            <person name="Adriaenssens E.M."/>
            <person name="Foster-Nyarko E."/>
            <person name="Jarju S."/>
            <person name="Secka A."/>
            <person name="Antonio M."/>
            <person name="Oren A."/>
            <person name="Chaudhuri R.R."/>
            <person name="La Ragione R."/>
            <person name="Hildebrand F."/>
            <person name="Pallen M.J."/>
        </authorList>
    </citation>
    <scope>NUCLEOTIDE SEQUENCE</scope>
    <source>
        <strain evidence="9">CHK197-8231</strain>
    </source>
</reference>
<dbReference type="Proteomes" id="UP000824087">
    <property type="component" value="Unassembled WGS sequence"/>
</dbReference>
<accession>A0A9D1HVG5</accession>
<evidence type="ECO:0000256" key="4">
    <source>
        <dbReference type="ARBA" id="ARBA00022692"/>
    </source>
</evidence>
<evidence type="ECO:0000256" key="1">
    <source>
        <dbReference type="ARBA" id="ARBA00004651"/>
    </source>
</evidence>
<feature type="compositionally biased region" description="Pro residues" evidence="7">
    <location>
        <begin position="684"/>
        <end position="700"/>
    </location>
</feature>
<feature type="region of interest" description="Disordered" evidence="7">
    <location>
        <begin position="637"/>
        <end position="785"/>
    </location>
</feature>
<evidence type="ECO:0000256" key="3">
    <source>
        <dbReference type="ARBA" id="ARBA00022475"/>
    </source>
</evidence>
<evidence type="ECO:0000256" key="5">
    <source>
        <dbReference type="ARBA" id="ARBA00022989"/>
    </source>
</evidence>
<protein>
    <submittedName>
        <fullName evidence="9">Type IV secretory system conjugative DNA transfer family protein</fullName>
    </submittedName>
</protein>
<comment type="caution">
    <text evidence="9">The sequence shown here is derived from an EMBL/GenBank/DDBJ whole genome shotgun (WGS) entry which is preliminary data.</text>
</comment>
<keyword evidence="3" id="KW-1003">Cell membrane</keyword>
<name>A0A9D1HVG5_9BACT</name>
<dbReference type="PANTHER" id="PTHR37937:SF1">
    <property type="entry name" value="CONJUGATIVE TRANSFER: DNA TRANSPORT"/>
    <property type="match status" value="1"/>
</dbReference>
<comment type="similarity">
    <text evidence="2">Belongs to the VirD4/TraG family.</text>
</comment>
<dbReference type="GO" id="GO:0005886">
    <property type="term" value="C:plasma membrane"/>
    <property type="evidence" value="ECO:0007669"/>
    <property type="project" value="UniProtKB-SubCell"/>
</dbReference>
<evidence type="ECO:0000256" key="8">
    <source>
        <dbReference type="SAM" id="Phobius"/>
    </source>
</evidence>
<feature type="transmembrane region" description="Helical" evidence="8">
    <location>
        <begin position="12"/>
        <end position="34"/>
    </location>
</feature>
<evidence type="ECO:0000256" key="7">
    <source>
        <dbReference type="SAM" id="MobiDB-lite"/>
    </source>
</evidence>
<sequence>MKLKFRADSKDITIFCIFCVALLYFVAIAILNVVEFIESSTLWGFNPIPAFTEYFFPTMVLYLICLILIIASVSSYFFDREKGIGVQAGKKDKGGYSRWAKEKELQAQKEIKKVNPADDEIPYAGVPLINKGKEIWVDDGEYHNLIIGATGSGKTQIMVNPLVKLLAKHGESMIVTDPKGEIYEENANLLREKGYNIVVLNFRDPLKGNSWNPMTLPYNLYKSGNQDKAIELIDDLAANILYDDNSKNQDPFWEKTSADYFAGLSLALFEDAKEEEINLNSISLMVNIGEEKLAGSTYIKEYFSDKDPSGAAYTNASGTLIAPSETKGSILSVFKQKIKLFASRENLSEMLSHSDFDIKDIGRQKTAVFIIVQDEKTTYHSLVTIFLKQTYETLIDVAQENGGKLQYRTNFILDEFANMPPLKDVTTMITASRSRRMRFNFIIQNFAQLYQVYGKENGETIKGNCGNIIYLISSELAALEEISKMCGEVKSKEKDKTASTPLVTVSDLQRLQQFETIILRLRTMPFKTKLTPNFKMIQNGFWGKEYPKADYPIRERKKVQVFDIKKFVDEKRKKKMEEMFGPSAGKGPMPSRPMTSRPMPGGMPSRPMTPPMGPTPPTGDFNVDEIVKRIDAKIAELEEEERKEKEEMEKKRKQEEERRIREAMEAKRKEKQEQQRAETQQIRPKPPVPETPIPKVPPRPIVEEKKTAQTVVPTPSKVAPSPVPPRPEVKHDVKPQPNIVPPKGKEEAVFSAPIYGDTDFPKPSVPTPERKGITELPQKPQMEPRVITPAVTDDQFFDDFFSDDDDE</sequence>